<dbReference type="SUPFAM" id="SSF52540">
    <property type="entry name" value="P-loop containing nucleoside triphosphate hydrolases"/>
    <property type="match status" value="1"/>
</dbReference>
<dbReference type="InterPro" id="IPR027417">
    <property type="entry name" value="P-loop_NTPase"/>
</dbReference>
<sequence length="1090" mass="121282">MNSPVSACWTRDQAKSVFVTEALEGGDAIFLATHTPIQGFDRGGRDAGEIDGDNEHAILRALADPNRRHAFCVVQGEPGSGKSHLVRWLSVNWSVDTDIKLLLRRADGSLEGALRQLKDRLPAEFGKLFDNIGQRQRANVGGRANVFAATLAATLEPNHFEKPIGDEKWCADFAPGDILANPVIRRTWKGPSRILNLLEGAGGERNSATASFDLYDIEDLANACDRLTAGALSYRSQQLVSRLQREAETIQRYREQQWGADELAIEVAEFVPNSVALIKALNDRRNEAIRNVLGVSADSLKTLFRSVREALGGRGQRLVLLLEDITSWEGLDDSLLEVLVDNAEAHGGDSQKAPCPIISIVGVTPDFYDKLPGNIRQRITHEIKLGTANGGLQDVATLRDPKNRRVFMARYLASVRVSLAALEQWRDEFRRKPSLPPPNACTGCERKEQCFQVFGDEDGIGLFPFTAHALDRFFDGLKENDNGQTWRTPRGILQGILNVNLSQPEALSESRFPDPLMERSAIREDRRSDRVISNRLDRLIVNRIEDAGEQARMRRFLAYWGNPTRADTIEVDGELALAGAKRRLFEAFALPWIGDETADTGKTAYKPLDPPNEQPAPVVPDEQEDETIEPNIDSGPTRSPKLPARPRPSVAPPKPRRLTSTRTELERHQHELRNWSSGEGIENPSAWNKILFELLQHVDSRRLGIQPYLFERLVTQDMVKLQGSTAGSRQYLVVDAEPWVRDGLEGYLSLKLDRGLSAQEADFHRRNLSRMMRRFEKLIVSYIESRIPTFSPGERWSPVVGIAQVLVVRAWLRGTLAPEASTLEHLRAILSDEPDPTSDPKSRSAPWQDWLSTTDKWHDRLRSELRGLVTLSIGDGSSGLIDASEVIAAIERIRATGKVDAIPQEEGNMPDILEQAYELTSAWKDKWVNVYRIEASTLEGRAKSLLSRLRGNGIAQHMTRLDTAITAVADLLPGAASEAVGKWKETYSRLKNKLETDGRPLEEFIVSFEDAELGLPDGAAKRFGWMARAPAKVLSDFLELANIGEKLIEDLYEHVNDCIREASGTASLSDVRRAGLALKAATGDGDPRHV</sequence>
<name>A0AAI8M862_9BRAD</name>
<evidence type="ECO:0000256" key="1">
    <source>
        <dbReference type="SAM" id="MobiDB-lite"/>
    </source>
</evidence>
<dbReference type="KEGG" id="brs:S23_05500"/>
<evidence type="ECO:0000313" key="3">
    <source>
        <dbReference type="Proteomes" id="UP000007886"/>
    </source>
</evidence>
<gene>
    <name evidence="2" type="ORF">S23_05500</name>
</gene>
<dbReference type="RefSeq" id="WP_014439181.1">
    <property type="nucleotide sequence ID" value="NC_017082.1"/>
</dbReference>
<reference evidence="2 3" key="1">
    <citation type="journal article" date="2012" name="Microbes Environ.">
        <title>Complete genome sequence of Bradyrhizobium sp. S23321: insights into symbiosis evolution in soil oligotrophs.</title>
        <authorList>
            <person name="Okubo T."/>
            <person name="Tsukui T."/>
            <person name="Maita H."/>
            <person name="Okamoto S."/>
            <person name="Oshima K."/>
            <person name="Fujisawa T."/>
            <person name="Saito A."/>
            <person name="Futamata H."/>
            <person name="Hattori R."/>
            <person name="Shimomura Y."/>
            <person name="Haruta S."/>
            <person name="Morimoto S."/>
            <person name="Wang Y."/>
            <person name="Sakai Y."/>
            <person name="Hattori M."/>
            <person name="Aizawa S."/>
            <person name="Nagashima K.V.P."/>
            <person name="Masuda S."/>
            <person name="Hattori T."/>
            <person name="Yamashita A."/>
            <person name="Bao Z."/>
            <person name="Hayatsu M."/>
            <person name="Kajiya-Kanegae H."/>
            <person name="Yoshinaga I."/>
            <person name="Sakamoto K."/>
            <person name="Toyota K."/>
            <person name="Nakao M."/>
            <person name="Kohara M."/>
            <person name="Anda M."/>
            <person name="Niwa R."/>
            <person name="Jung-Hwan P."/>
            <person name="Sameshima-Saito R."/>
            <person name="Tokuda S."/>
            <person name="Yamamoto S."/>
            <person name="Yamamoto S."/>
            <person name="Yokoyama T."/>
            <person name="Akutsu T."/>
            <person name="Nakamura Y."/>
            <person name="Nakahira-Yanaka Y."/>
            <person name="Takada Hoshino Y."/>
            <person name="Hirakawa H."/>
            <person name="Mitsui H."/>
            <person name="Terasawa K."/>
            <person name="Itakura M."/>
            <person name="Sato S."/>
            <person name="Ikeda-Ohtsubo W."/>
            <person name="Sakakura N."/>
            <person name="Kaminuma E."/>
            <person name="Minamisawa K."/>
        </authorList>
    </citation>
    <scope>NUCLEOTIDE SEQUENCE [LARGE SCALE GENOMIC DNA]</scope>
    <source>
        <strain evidence="2 3">S23321</strain>
    </source>
</reference>
<proteinExistence type="predicted"/>
<dbReference type="AlphaFoldDB" id="A0AAI8M862"/>
<dbReference type="EMBL" id="AP012279">
    <property type="protein sequence ID" value="BAL73771.1"/>
    <property type="molecule type" value="Genomic_DNA"/>
</dbReference>
<evidence type="ECO:0008006" key="4">
    <source>
        <dbReference type="Google" id="ProtNLM"/>
    </source>
</evidence>
<evidence type="ECO:0000313" key="2">
    <source>
        <dbReference type="EMBL" id="BAL73771.1"/>
    </source>
</evidence>
<keyword evidence="3" id="KW-1185">Reference proteome</keyword>
<feature type="region of interest" description="Disordered" evidence="1">
    <location>
        <begin position="601"/>
        <end position="669"/>
    </location>
</feature>
<protein>
    <recommendedName>
        <fullName evidence="4">ATP-binding protein</fullName>
    </recommendedName>
</protein>
<feature type="compositionally biased region" description="Pro residues" evidence="1">
    <location>
        <begin position="643"/>
        <end position="653"/>
    </location>
</feature>
<organism evidence="2 3">
    <name type="scientific">Bradyrhizobium cosmicum</name>
    <dbReference type="NCBI Taxonomy" id="1404864"/>
    <lineage>
        <taxon>Bacteria</taxon>
        <taxon>Pseudomonadati</taxon>
        <taxon>Pseudomonadota</taxon>
        <taxon>Alphaproteobacteria</taxon>
        <taxon>Hyphomicrobiales</taxon>
        <taxon>Nitrobacteraceae</taxon>
        <taxon>Bradyrhizobium</taxon>
    </lineage>
</organism>
<feature type="compositionally biased region" description="Pro residues" evidence="1">
    <location>
        <begin position="608"/>
        <end position="618"/>
    </location>
</feature>
<dbReference type="Proteomes" id="UP000007886">
    <property type="component" value="Chromosome"/>
</dbReference>
<accession>A0AAI8M862</accession>